<proteinExistence type="predicted"/>
<keyword evidence="3" id="KW-1185">Reference proteome</keyword>
<evidence type="ECO:0000313" key="2">
    <source>
        <dbReference type="EMBL" id="SOD98725.1"/>
    </source>
</evidence>
<feature type="transmembrane region" description="Helical" evidence="1">
    <location>
        <begin position="241"/>
        <end position="261"/>
    </location>
</feature>
<feature type="transmembrane region" description="Helical" evidence="1">
    <location>
        <begin position="182"/>
        <end position="198"/>
    </location>
</feature>
<gene>
    <name evidence="2" type="ORF">SAMN05421508_10864</name>
</gene>
<keyword evidence="1" id="KW-0472">Membrane</keyword>
<evidence type="ECO:0000256" key="1">
    <source>
        <dbReference type="SAM" id="Phobius"/>
    </source>
</evidence>
<keyword evidence="1" id="KW-0812">Transmembrane</keyword>
<dbReference type="AlphaFoldDB" id="A0A286GT54"/>
<feature type="transmembrane region" description="Helical" evidence="1">
    <location>
        <begin position="305"/>
        <end position="327"/>
    </location>
</feature>
<name>A0A286GT54_9PROT</name>
<feature type="transmembrane region" description="Helical" evidence="1">
    <location>
        <begin position="384"/>
        <end position="401"/>
    </location>
</feature>
<evidence type="ECO:0000313" key="3">
    <source>
        <dbReference type="Proteomes" id="UP000219621"/>
    </source>
</evidence>
<dbReference type="Proteomes" id="UP000219621">
    <property type="component" value="Unassembled WGS sequence"/>
</dbReference>
<feature type="transmembrane region" description="Helical" evidence="1">
    <location>
        <begin position="154"/>
        <end position="175"/>
    </location>
</feature>
<dbReference type="OrthoDB" id="4680035at2"/>
<dbReference type="EMBL" id="OCNJ01000008">
    <property type="protein sequence ID" value="SOD98725.1"/>
    <property type="molecule type" value="Genomic_DNA"/>
</dbReference>
<feature type="transmembrane region" description="Helical" evidence="1">
    <location>
        <begin position="204"/>
        <end position="220"/>
    </location>
</feature>
<evidence type="ECO:0008006" key="4">
    <source>
        <dbReference type="Google" id="ProtNLM"/>
    </source>
</evidence>
<feature type="transmembrane region" description="Helical" evidence="1">
    <location>
        <begin position="12"/>
        <end position="36"/>
    </location>
</feature>
<keyword evidence="1" id="KW-1133">Transmembrane helix</keyword>
<protein>
    <recommendedName>
        <fullName evidence="4">Glycosyltransferase RgtA/B/C/D-like domain-containing protein</fullName>
    </recommendedName>
</protein>
<reference evidence="2 3" key="1">
    <citation type="submission" date="2017-09" db="EMBL/GenBank/DDBJ databases">
        <authorList>
            <person name="Ehlers B."/>
            <person name="Leendertz F.H."/>
        </authorList>
    </citation>
    <scope>NUCLEOTIDE SEQUENCE [LARGE SCALE GENOMIC DNA]</scope>
    <source>
        <strain evidence="2 3">USBA 140</strain>
    </source>
</reference>
<accession>A0A286GT54</accession>
<organism evidence="2 3">
    <name type="scientific">Caenispirillum bisanense</name>
    <dbReference type="NCBI Taxonomy" id="414052"/>
    <lineage>
        <taxon>Bacteria</taxon>
        <taxon>Pseudomonadati</taxon>
        <taxon>Pseudomonadota</taxon>
        <taxon>Alphaproteobacteria</taxon>
        <taxon>Rhodospirillales</taxon>
        <taxon>Novispirillaceae</taxon>
        <taxon>Caenispirillum</taxon>
    </lineage>
</organism>
<sequence length="669" mass="71017">MPPFLQHWPARLSSALPALLFAAAAIWSLVVLVGWIGGPILDMFGFRQTQTAISSAYMLKDGLALRYQTPVLGAPWSIPFEFPTYQILTAILAMAGLSVDVAGRIVSYVFFLGCLHPIATLCRHAGIGREGFLVTGALFLSSPLYVFWSRTVMIESAALFFALVWLALLLDLLAADRPARRPVASWALCLTAGVLAVLTKSTTFPAFCVAGCLLVLGAVLRDVPDLRRPTVADLRGGVTRLTVAVGACLLPIALGYVWVLYSDQVKAENPFGALLTSAALAKWNFGTLDQRVSAALWSDVVLGRAVPQVLGAAAWIAPLVLGAGLVLRRVSWPLAVFAAAFAVPFAVFTNLHMVHGYYQYANGLFLVLAVGIAVAAIGQQRSRIAALALLALFLAGNAWTFRTIFYPPMTANWSASEVVRIGEKVQALVPEDAGIVVLGQDWSSEVPYYSDRRALAVAAWFPPELAQAALADPDAALGEAAFGGVVACGASDLYPPALRPMIESFKAGRRVLATAGGCRLLSPEQDPAAGGANRLQVTELLAAARVERADVPVGPVPEGFFAHPSSRLVASAPAGERLDGLYGFLDKVWAEGGNPPPVTFTLTARTADGSDMQLLARTLDPAAGEAARLPQTFSVEVPGVAGTTTELVFETAISGTDNSWGWTYWGNAW</sequence>
<feature type="transmembrane region" description="Helical" evidence="1">
    <location>
        <begin position="334"/>
        <end position="351"/>
    </location>
</feature>
<feature type="transmembrane region" description="Helical" evidence="1">
    <location>
        <begin position="357"/>
        <end position="377"/>
    </location>
</feature>
<dbReference type="RefSeq" id="WP_097280473.1">
    <property type="nucleotide sequence ID" value="NZ_OCNJ01000008.1"/>
</dbReference>